<proteinExistence type="inferred from homology"/>
<dbReference type="OrthoDB" id="348111at2"/>
<dbReference type="InterPro" id="IPR015813">
    <property type="entry name" value="Pyrv/PenolPyrv_kinase-like_dom"/>
</dbReference>
<dbReference type="RefSeq" id="WP_089852320.1">
    <property type="nucleotide sequence ID" value="NZ_FNEJ01000043.1"/>
</dbReference>
<dbReference type="InterPro" id="IPR011206">
    <property type="entry name" value="Citrate_lyase_beta/mcl1/mcl2"/>
</dbReference>
<comment type="cofactor">
    <cofactor evidence="1">
        <name>Mg(2+)</name>
        <dbReference type="ChEBI" id="CHEBI:18420"/>
    </cofactor>
</comment>
<protein>
    <submittedName>
        <fullName evidence="6">Citrate lyase beta subunit</fullName>
    </submittedName>
</protein>
<evidence type="ECO:0000256" key="2">
    <source>
        <dbReference type="ARBA" id="ARBA00005568"/>
    </source>
</evidence>
<dbReference type="Proteomes" id="UP000199093">
    <property type="component" value="Unassembled WGS sequence"/>
</dbReference>
<dbReference type="GO" id="GO:0016829">
    <property type="term" value="F:lyase activity"/>
    <property type="evidence" value="ECO:0007669"/>
    <property type="project" value="UniProtKB-KW"/>
</dbReference>
<dbReference type="STRING" id="555512.SAMN04487993_10437"/>
<evidence type="ECO:0000256" key="3">
    <source>
        <dbReference type="ARBA" id="ARBA00022723"/>
    </source>
</evidence>
<evidence type="ECO:0000256" key="4">
    <source>
        <dbReference type="ARBA" id="ARBA00022842"/>
    </source>
</evidence>
<name>A0A1G8UJ94_9RHOB</name>
<keyword evidence="7" id="KW-1185">Reference proteome</keyword>
<keyword evidence="3 5" id="KW-0479">Metal-binding</keyword>
<dbReference type="PIRSF" id="PIRSF015582">
    <property type="entry name" value="Cit_lyase_B"/>
    <property type="match status" value="1"/>
</dbReference>
<accession>A0A1G8UJ94</accession>
<dbReference type="EMBL" id="FNEJ01000043">
    <property type="protein sequence ID" value="SDJ53946.1"/>
    <property type="molecule type" value="Genomic_DNA"/>
</dbReference>
<evidence type="ECO:0000313" key="7">
    <source>
        <dbReference type="Proteomes" id="UP000199093"/>
    </source>
</evidence>
<evidence type="ECO:0000313" key="6">
    <source>
        <dbReference type="EMBL" id="SDJ53946.1"/>
    </source>
</evidence>
<dbReference type="Pfam" id="PF15617">
    <property type="entry name" value="C-C_Bond_Lyase"/>
    <property type="match status" value="1"/>
</dbReference>
<keyword evidence="4 5" id="KW-0460">Magnesium</keyword>
<dbReference type="GO" id="GO:0000287">
    <property type="term" value="F:magnesium ion binding"/>
    <property type="evidence" value="ECO:0007669"/>
    <property type="project" value="TreeGrafter"/>
</dbReference>
<dbReference type="AlphaFoldDB" id="A0A1G8UJ94"/>
<dbReference type="Gene3D" id="3.20.20.60">
    <property type="entry name" value="Phosphoenolpyruvate-binding domains"/>
    <property type="match status" value="1"/>
</dbReference>
<dbReference type="PANTHER" id="PTHR32308">
    <property type="entry name" value="LYASE BETA SUBUNIT, PUTATIVE (AFU_ORTHOLOGUE AFUA_4G13030)-RELATED"/>
    <property type="match status" value="1"/>
</dbReference>
<dbReference type="InterPro" id="IPR040442">
    <property type="entry name" value="Pyrv_kinase-like_dom_sf"/>
</dbReference>
<dbReference type="PANTHER" id="PTHR32308:SF10">
    <property type="entry name" value="CITRATE LYASE SUBUNIT BETA"/>
    <property type="match status" value="1"/>
</dbReference>
<keyword evidence="6" id="KW-0456">Lyase</keyword>
<dbReference type="GO" id="GO:0006107">
    <property type="term" value="P:oxaloacetate metabolic process"/>
    <property type="evidence" value="ECO:0007669"/>
    <property type="project" value="TreeGrafter"/>
</dbReference>
<reference evidence="6 7" key="1">
    <citation type="submission" date="2016-10" db="EMBL/GenBank/DDBJ databases">
        <authorList>
            <person name="de Groot N.N."/>
        </authorList>
    </citation>
    <scope>NUCLEOTIDE SEQUENCE [LARGE SCALE GENOMIC DNA]</scope>
    <source>
        <strain evidence="6 7">DSM 26424</strain>
    </source>
</reference>
<gene>
    <name evidence="6" type="ORF">SAMN04487993_10437</name>
</gene>
<organism evidence="6 7">
    <name type="scientific">Salipiger marinus</name>
    <dbReference type="NCBI Taxonomy" id="555512"/>
    <lineage>
        <taxon>Bacteria</taxon>
        <taxon>Pseudomonadati</taxon>
        <taxon>Pseudomonadota</taxon>
        <taxon>Alphaproteobacteria</taxon>
        <taxon>Rhodobacterales</taxon>
        <taxon>Roseobacteraceae</taxon>
        <taxon>Salipiger</taxon>
    </lineage>
</organism>
<dbReference type="InterPro" id="IPR039480">
    <property type="entry name" value="C-C_Bond_Lyase-like"/>
</dbReference>
<evidence type="ECO:0000256" key="5">
    <source>
        <dbReference type="PIRSR" id="PIRSR015582-2"/>
    </source>
</evidence>
<sequence length="305" mass="32957">MRNAFDSYALGATLYMPIVHPKVEDFLFGRAPAPASSLVLCLEDALAEYDVQRGLEKVRALCHGSAFACDAQVYLRPRSRDMARTLAHFRGIGKFAGFVAPKVTPDTVGFWLDIARGAGLRLMPTLESAAYFDPAAVSAVRDQMLSHDRGQIAAVRLGGNDLLGALALRRTCGMTSWEGPLGWVLSMMSSMLISAGFPVAAPVFDIIDDLDTLRREVERDVASGFVSKTAIHPAQVGIIEDAFRVSPQDLEQARAILDSRAHAVFQIGGAMCEPSTHRAWAERTVARAEVFGAAAPAVPMRKVSI</sequence>
<feature type="binding site" evidence="5">
    <location>
        <position position="161"/>
    </location>
    <ligand>
        <name>Mg(2+)</name>
        <dbReference type="ChEBI" id="CHEBI:18420"/>
    </ligand>
</feature>
<dbReference type="SUPFAM" id="SSF51621">
    <property type="entry name" value="Phosphoenolpyruvate/pyruvate domain"/>
    <property type="match status" value="1"/>
</dbReference>
<comment type="similarity">
    <text evidence="2">Belongs to the HpcH/HpaI aldolase family.</text>
</comment>
<evidence type="ECO:0000256" key="1">
    <source>
        <dbReference type="ARBA" id="ARBA00001946"/>
    </source>
</evidence>